<evidence type="ECO:0000256" key="1">
    <source>
        <dbReference type="ARBA" id="ARBA00004123"/>
    </source>
</evidence>
<dbReference type="GeneID" id="5003943"/>
<accession>A4S467</accession>
<organism evidence="6 7">
    <name type="scientific">Ostreococcus lucimarinus (strain CCE9901)</name>
    <dbReference type="NCBI Taxonomy" id="436017"/>
    <lineage>
        <taxon>Eukaryota</taxon>
        <taxon>Viridiplantae</taxon>
        <taxon>Chlorophyta</taxon>
        <taxon>Mamiellophyceae</taxon>
        <taxon>Mamiellales</taxon>
        <taxon>Bathycoccaceae</taxon>
        <taxon>Ostreococcus</taxon>
    </lineage>
</organism>
<name>A4S467_OSTLU</name>
<proteinExistence type="predicted"/>
<evidence type="ECO:0000259" key="5">
    <source>
        <dbReference type="Pfam" id="PF23726"/>
    </source>
</evidence>
<dbReference type="Pfam" id="PF03178">
    <property type="entry name" value="CPSF_A"/>
    <property type="match status" value="1"/>
</dbReference>
<dbReference type="eggNOG" id="KOG1897">
    <property type="taxonomic scope" value="Eukaryota"/>
</dbReference>
<dbReference type="OMA" id="HQDFLMR"/>
<dbReference type="KEGG" id="olu:OSTLU_26305"/>
<dbReference type="SUPFAM" id="SSF50978">
    <property type="entry name" value="WD40 repeat-like"/>
    <property type="match status" value="1"/>
</dbReference>
<dbReference type="Pfam" id="PF10433">
    <property type="entry name" value="Beta-prop_RSE1_1st"/>
    <property type="match status" value="1"/>
</dbReference>
<dbReference type="Pfam" id="PF23726">
    <property type="entry name" value="Beta-prop_RSE1_2nd"/>
    <property type="match status" value="1"/>
</dbReference>
<feature type="domain" description="RSE1/DDB1/CPSF1 C-terminal" evidence="3">
    <location>
        <begin position="773"/>
        <end position="1088"/>
    </location>
</feature>
<dbReference type="InterPro" id="IPR036322">
    <property type="entry name" value="WD40_repeat_dom_sf"/>
</dbReference>
<protein>
    <recommendedName>
        <fullName evidence="8">DNA damage-binding protein 1</fullName>
    </recommendedName>
</protein>
<dbReference type="SUPFAM" id="SSF101908">
    <property type="entry name" value="Putative isomerase YbhE"/>
    <property type="match status" value="1"/>
</dbReference>
<dbReference type="Gene3D" id="2.130.10.10">
    <property type="entry name" value="YVTN repeat-like/Quinoprotein amine dehydrogenase"/>
    <property type="match status" value="3"/>
</dbReference>
<feature type="domain" description="RSE1/DDB1/CPSF1 second beta-propeller" evidence="5">
    <location>
        <begin position="418"/>
        <end position="725"/>
    </location>
</feature>
<dbReference type="RefSeq" id="XP_001420218.1">
    <property type="nucleotide sequence ID" value="XM_001420181.1"/>
</dbReference>
<gene>
    <name evidence="6" type="ORF">OSTLU_26305</name>
</gene>
<keyword evidence="7" id="KW-1185">Reference proteome</keyword>
<dbReference type="Gramene" id="ABO98511">
    <property type="protein sequence ID" value="ABO98511"/>
    <property type="gene ID" value="OSTLU_26305"/>
</dbReference>
<dbReference type="Gene3D" id="1.10.150.910">
    <property type="match status" value="1"/>
</dbReference>
<dbReference type="PANTHER" id="PTHR10644">
    <property type="entry name" value="DNA REPAIR/RNA PROCESSING CPSF FAMILY"/>
    <property type="match status" value="1"/>
</dbReference>
<comment type="subcellular location">
    <subcellularLocation>
        <location evidence="1">Nucleus</location>
    </subcellularLocation>
</comment>
<dbReference type="GO" id="GO:0005634">
    <property type="term" value="C:nucleus"/>
    <property type="evidence" value="ECO:0007669"/>
    <property type="project" value="UniProtKB-SubCell"/>
</dbReference>
<dbReference type="AlphaFoldDB" id="A4S467"/>
<evidence type="ECO:0000259" key="3">
    <source>
        <dbReference type="Pfam" id="PF03178"/>
    </source>
</evidence>
<sequence length="1120" mass="123014">MTNEDARESGSGARCQHNYVVTAHKPTVVTHSAVGKFTSSEATDLIVAKSTRLEVYRLHAEGLKPVLDVPINGRIATMSLCQTGSGDGKARLYLTTERYGFTVLSYDEANEELKTEAFGDVQDNIGRPADDGQIGIVDDTCRAIGLRLYDGLFKVIPCDEKGGVKEAFNIRLEELRVEDIKFLHGTPKPTIAVLYRDTKDAVHIKTYEIGIREKEFVSSPWAQNDLEGGSNKIIPVPAPIGGVVVLGQEIIVYLNKFEDDADVFLKAINIPNIPDRTNITCYGAIDPDGSRYLLGDADGMLYLLVILHDGKRVRELKIERLGDTSIASTLSYLDNGVVFVGSTYGDSQLIKLHAEKTSIDKDGNPTYVQILEEFTNLGPIVDFAFVDLERHGQGQVVTCSGALKDGSLRVVRNGIGIDEQAVIQLPGVKGLFSLRDSDDSQMDKYLVVTFINETRILGFVGDEGDTLDETEIAGFDAEAQTLCCGNMQGNVFLQVTHRGVRLVSRGGDLLDEWKPKDGAEILSAKCNPTQILVAAAGGQLHCLNVAKGKIVLLASKTFENEIACLDCTPMGDGMSSPVCAVGLWSMDIVLASMSDLSVITKESTDEDIIPRSTLLCSFEDIPYLFVGLGDGQLITYVLDQNTGALSGRKKLSLGTKPITLQTFKSHATNVSSVFAASDRPTVIFSNNKKLIYSNVNVQEVLHVCPFSSEAFPDALALAGDEDLTIGGIDDIQKLHIRTIPLGGHPRRIAHQVDTNTFAVAVEHLMSKGDQELFIRLIDDGSFDTLHQFRLEEHELASSLMSCSFAGDSREYYVVGTGFAYEQEDEPSRGRILVLRVEADALELVSEKEVRGAVYNLNAFKGKLLAGINSKLELFKWTPREDDAHELVSECSHHGQIITFSVKTRGDWILVGDLLKSMSLLQYKPEEGAIDEIARDFNANWMTAVAMLDDDETYLGAENSLNLFTVARNMNAMTDEERSRLEITGEYHLGEFVNVFSPGSLVMSLKDGDSLEVPTLLFGTGNGVIGVLASLPKDAYDFAERLQTSMNKHIQGVGGLKHAEWRSFRHTLRRKSDPSRNFVDGDLVESFLDLKVEQADVVAADMKCDRAEIIRRVEELQRLTH</sequence>
<evidence type="ECO:0000313" key="6">
    <source>
        <dbReference type="EMBL" id="ABO98511.1"/>
    </source>
</evidence>
<evidence type="ECO:0000259" key="4">
    <source>
        <dbReference type="Pfam" id="PF10433"/>
    </source>
</evidence>
<evidence type="ECO:0008006" key="8">
    <source>
        <dbReference type="Google" id="ProtNLM"/>
    </source>
</evidence>
<dbReference type="InterPro" id="IPR004871">
    <property type="entry name" value="RSE1/DDB1/CPSF1_C"/>
</dbReference>
<dbReference type="STRING" id="436017.A4S467"/>
<evidence type="ECO:0000313" key="7">
    <source>
        <dbReference type="Proteomes" id="UP000001568"/>
    </source>
</evidence>
<evidence type="ECO:0000256" key="2">
    <source>
        <dbReference type="ARBA" id="ARBA00023242"/>
    </source>
</evidence>
<dbReference type="GO" id="GO:0003684">
    <property type="term" value="F:damaged DNA binding"/>
    <property type="evidence" value="ECO:0007669"/>
    <property type="project" value="EnsemblPlants"/>
</dbReference>
<dbReference type="EMBL" id="CP000590">
    <property type="protein sequence ID" value="ABO98511.1"/>
    <property type="molecule type" value="Genomic_DNA"/>
</dbReference>
<dbReference type="OrthoDB" id="433457at2759"/>
<dbReference type="Proteomes" id="UP000001568">
    <property type="component" value="Chromosome 10"/>
</dbReference>
<dbReference type="InterPro" id="IPR018846">
    <property type="entry name" value="Beta-prop_RSE1/DDB1/CPSF1_1st"/>
</dbReference>
<reference evidence="6 7" key="1">
    <citation type="journal article" date="2007" name="Proc. Natl. Acad. Sci. U.S.A.">
        <title>The tiny eukaryote Ostreococcus provides genomic insights into the paradox of plankton speciation.</title>
        <authorList>
            <person name="Palenik B."/>
            <person name="Grimwood J."/>
            <person name="Aerts A."/>
            <person name="Rouze P."/>
            <person name="Salamov A."/>
            <person name="Putnam N."/>
            <person name="Dupont C."/>
            <person name="Jorgensen R."/>
            <person name="Derelle E."/>
            <person name="Rombauts S."/>
            <person name="Zhou K."/>
            <person name="Otillar R."/>
            <person name="Merchant S.S."/>
            <person name="Podell S."/>
            <person name="Gaasterland T."/>
            <person name="Napoli C."/>
            <person name="Gendler K."/>
            <person name="Manuell A."/>
            <person name="Tai V."/>
            <person name="Vallon O."/>
            <person name="Piganeau G."/>
            <person name="Jancek S."/>
            <person name="Heijde M."/>
            <person name="Jabbari K."/>
            <person name="Bowler C."/>
            <person name="Lohr M."/>
            <person name="Robbens S."/>
            <person name="Werner G."/>
            <person name="Dubchak I."/>
            <person name="Pazour G.J."/>
            <person name="Ren Q."/>
            <person name="Paulsen I."/>
            <person name="Delwiche C."/>
            <person name="Schmutz J."/>
            <person name="Rokhsar D."/>
            <person name="Van de Peer Y."/>
            <person name="Moreau H."/>
            <person name="Grigoriev I.V."/>
        </authorList>
    </citation>
    <scope>NUCLEOTIDE SEQUENCE [LARGE SCALE GENOMIC DNA]</scope>
    <source>
        <strain evidence="6 7">CCE9901</strain>
    </source>
</reference>
<dbReference type="InterPro" id="IPR050358">
    <property type="entry name" value="RSE1/DDB1/CFT1"/>
</dbReference>
<feature type="domain" description="RSE1/DDB1/CPSF1 first beta-propeller" evidence="4">
    <location>
        <begin position="28"/>
        <end position="369"/>
    </location>
</feature>
<dbReference type="InterPro" id="IPR058543">
    <property type="entry name" value="Beta-prop_RSE1/DDB1/CPSF1_2nd"/>
</dbReference>
<dbReference type="InterPro" id="IPR015943">
    <property type="entry name" value="WD40/YVTN_repeat-like_dom_sf"/>
</dbReference>
<dbReference type="HOGENOM" id="CLU_002893_0_1_1"/>
<keyword evidence="2" id="KW-0539">Nucleus</keyword>